<dbReference type="RefSeq" id="WP_005575846.1">
    <property type="nucleotide sequence ID" value="NZ_FORO01000012.1"/>
</dbReference>
<gene>
    <name evidence="1" type="ORF">SAMN05443661_11234</name>
</gene>
<accession>A0A1I3N4A0</accession>
<dbReference type="Gene3D" id="2.50.20.10">
    <property type="entry name" value="Lipoprotein localisation LolA/LolB/LppX"/>
    <property type="match status" value="1"/>
</dbReference>
<name>A0A1I3N4A0_9EURY</name>
<keyword evidence="1" id="KW-0449">Lipoprotein</keyword>
<dbReference type="OrthoDB" id="137725at2157"/>
<dbReference type="OMA" id="TELQWAC"/>
<proteinExistence type="predicted"/>
<dbReference type="PANTHER" id="PTHR37507:SF2">
    <property type="entry name" value="SPORULATION PROTEIN YDCC"/>
    <property type="match status" value="1"/>
</dbReference>
<evidence type="ECO:0000313" key="2">
    <source>
        <dbReference type="Proteomes" id="UP000182829"/>
    </source>
</evidence>
<dbReference type="InterPro" id="IPR029046">
    <property type="entry name" value="LolA/LolB/LppX"/>
</dbReference>
<reference evidence="1 2" key="1">
    <citation type="submission" date="2016-10" db="EMBL/GenBank/DDBJ databases">
        <authorList>
            <person name="de Groot N.N."/>
        </authorList>
    </citation>
    <scope>NUCLEOTIDE SEQUENCE [LARGE SCALE GENOMIC DNA]</scope>
    <source>
        <strain evidence="1 2">SP2</strain>
    </source>
</reference>
<sequence>MSPTADRRVALLTILIGVTILAAGCVAVPTADDSAAVLEDRIADAEPPNEIDATLEVREEVDGETTTTTDDIQFRADGVSRIETADGLLIVTDGDQRWHHDRETERVQRFDVDPGTKPFLEGLYDQQAAYVERYDIDEIEETTFEGHEVYRVVFDPPPAETINRSVSVLVGETEYVVPLERTDGVDDQAVETVEVWYDDEQFFPIKHRVEGAGVELETTYRDVTFEPGFVADRFDVDAPMEDGSDENAEDVVEVVFPELSQHETVAGVDEAVPFSVAEPPVETLPDALALDAATSYEFPDEERTQASLSYRANGETVIVKTSDGPRTVAVGGDDVQIGDGAGTIADTPQGAELEWACDDDLYYSVFVSDGVGDDRALALEIAEAIGCDPTANR</sequence>
<dbReference type="PANTHER" id="PTHR37507">
    <property type="entry name" value="SPORULATION PROTEIN YDCC"/>
    <property type="match status" value="1"/>
</dbReference>
<dbReference type="GeneID" id="14209800"/>
<organism evidence="1 2">
    <name type="scientific">Natronobacterium gregoryi</name>
    <dbReference type="NCBI Taxonomy" id="44930"/>
    <lineage>
        <taxon>Archaea</taxon>
        <taxon>Methanobacteriati</taxon>
        <taxon>Methanobacteriota</taxon>
        <taxon>Stenosarchaea group</taxon>
        <taxon>Halobacteria</taxon>
        <taxon>Halobacteriales</taxon>
        <taxon>Natrialbaceae</taxon>
        <taxon>Natronobacterium</taxon>
    </lineage>
</organism>
<dbReference type="EMBL" id="FORO01000012">
    <property type="protein sequence ID" value="SFJ04047.1"/>
    <property type="molecule type" value="Genomic_DNA"/>
</dbReference>
<dbReference type="PROSITE" id="PS51257">
    <property type="entry name" value="PROKAR_LIPOPROTEIN"/>
    <property type="match status" value="1"/>
</dbReference>
<dbReference type="InterPro" id="IPR052944">
    <property type="entry name" value="Sporulation_related"/>
</dbReference>
<dbReference type="AlphaFoldDB" id="A0A1I3N4A0"/>
<dbReference type="SUPFAM" id="SSF89392">
    <property type="entry name" value="Prokaryotic lipoproteins and lipoprotein localization factors"/>
    <property type="match status" value="1"/>
</dbReference>
<dbReference type="Proteomes" id="UP000182829">
    <property type="component" value="Unassembled WGS sequence"/>
</dbReference>
<evidence type="ECO:0000313" key="1">
    <source>
        <dbReference type="EMBL" id="SFJ04047.1"/>
    </source>
</evidence>
<protein>
    <submittedName>
        <fullName evidence="1">Outer membrane lipoprotein-sorting protein</fullName>
    </submittedName>
</protein>